<dbReference type="PANTHER" id="PTHR39639:SF1">
    <property type="entry name" value="DUF262 DOMAIN-CONTAINING PROTEIN"/>
    <property type="match status" value="1"/>
</dbReference>
<accession>A0A2A7FNS8</accession>
<evidence type="ECO:0000313" key="3">
    <source>
        <dbReference type="Proteomes" id="UP000223777"/>
    </source>
</evidence>
<reference evidence="2 3" key="1">
    <citation type="submission" date="2017-09" db="EMBL/GenBank/DDBJ databases">
        <title>Large-scale bioinformatics analysis of Bacillus genomes uncovers conserved roles of natural products in bacterial physiology.</title>
        <authorList>
            <consortium name="Agbiome Team Llc"/>
            <person name="Bleich R.M."/>
            <person name="Grubbs K.J."/>
            <person name="Santa Maria K.C."/>
            <person name="Allen S.E."/>
            <person name="Farag S."/>
            <person name="Shank E.A."/>
            <person name="Bowers A."/>
        </authorList>
    </citation>
    <scope>NUCLEOTIDE SEQUENCE [LARGE SCALE GENOMIC DNA]</scope>
    <source>
        <strain evidence="2 3">AFS050027</strain>
    </source>
</reference>
<gene>
    <name evidence="2" type="ORF">CN984_12595</name>
</gene>
<dbReference type="PANTHER" id="PTHR39639">
    <property type="entry name" value="CHROMOSOME 16, WHOLE GENOME SHOTGUN SEQUENCE"/>
    <property type="match status" value="1"/>
</dbReference>
<dbReference type="Pfam" id="PF03235">
    <property type="entry name" value="GmrSD_N"/>
    <property type="match status" value="1"/>
</dbReference>
<dbReference type="AlphaFoldDB" id="A0A2A7FNS8"/>
<name>A0A2A7FNS8_BACCE</name>
<sequence>MKKLSINWTVKQFVKMVGKGTISFDYPIQREGEQWDLMQKSLLIHSLSADFPVPALYSIVEPMEMEEGKKPVNVYYILDGKQRLTNIGGFINGEYFLHEDTPKVKIDDEVYEIAGKTFAELDEEVKDAILSFSLQIYKLDEITDEEIEDLFFRLNNGTPLSKQQKAKAKMGTEWATKIQDLVNHDMMKNKASFTALQMRKADHETAVLQTMMLIDTDYDWKNISSNEVFEYSQTFKGDNSKDTVVAEVVKAMDYLDLAFEGKEAVLLKKVHFPMTMLTALKAIENEVHPIHFAKWKDEFKKSIKTKHKKDEEYIDTDYKEFGGAGSVKKEKTLGRIAEMQKHLNYYFENVHGAESVEETKEEVVEVAEVKEATEEATEAVEAKETGSKLKALLQETEKQEQGA</sequence>
<organism evidence="2 3">
    <name type="scientific">Bacillus cereus</name>
    <dbReference type="NCBI Taxonomy" id="1396"/>
    <lineage>
        <taxon>Bacteria</taxon>
        <taxon>Bacillati</taxon>
        <taxon>Bacillota</taxon>
        <taxon>Bacilli</taxon>
        <taxon>Bacillales</taxon>
        <taxon>Bacillaceae</taxon>
        <taxon>Bacillus</taxon>
        <taxon>Bacillus cereus group</taxon>
    </lineage>
</organism>
<feature type="domain" description="GmrSD restriction endonucleases N-terminal" evidence="1">
    <location>
        <begin position="20"/>
        <end position="169"/>
    </location>
</feature>
<evidence type="ECO:0000259" key="1">
    <source>
        <dbReference type="Pfam" id="PF03235"/>
    </source>
</evidence>
<dbReference type="RefSeq" id="WP_097883483.1">
    <property type="nucleotide sequence ID" value="NZ_NUIL01000015.1"/>
</dbReference>
<evidence type="ECO:0000313" key="2">
    <source>
        <dbReference type="EMBL" id="PGO29256.1"/>
    </source>
</evidence>
<dbReference type="InterPro" id="IPR004919">
    <property type="entry name" value="GmrSD_N"/>
</dbReference>
<protein>
    <recommendedName>
        <fullName evidence="1">GmrSD restriction endonucleases N-terminal domain-containing protein</fullName>
    </recommendedName>
</protein>
<proteinExistence type="predicted"/>
<dbReference type="Proteomes" id="UP000223777">
    <property type="component" value="Unassembled WGS sequence"/>
</dbReference>
<dbReference type="EMBL" id="NUIL01000015">
    <property type="protein sequence ID" value="PGO29256.1"/>
    <property type="molecule type" value="Genomic_DNA"/>
</dbReference>
<comment type="caution">
    <text evidence="2">The sequence shown here is derived from an EMBL/GenBank/DDBJ whole genome shotgun (WGS) entry which is preliminary data.</text>
</comment>